<dbReference type="InterPro" id="IPR011749">
    <property type="entry name" value="CHP02243"/>
</dbReference>
<dbReference type="Proteomes" id="UP000199561">
    <property type="component" value="Unassembled WGS sequence"/>
</dbReference>
<reference evidence="2 3" key="1">
    <citation type="submission" date="2016-10" db="EMBL/GenBank/DDBJ databases">
        <authorList>
            <person name="de Groot N.N."/>
        </authorList>
    </citation>
    <scope>NUCLEOTIDE SEQUENCE [LARGE SCALE GENOMIC DNA]</scope>
    <source>
        <strain evidence="2 3">Nm146</strain>
    </source>
</reference>
<evidence type="ECO:0000313" key="3">
    <source>
        <dbReference type="Proteomes" id="UP000199561"/>
    </source>
</evidence>
<reference evidence="1" key="2">
    <citation type="submission" date="2021-02" db="EMBL/GenBank/DDBJ databases">
        <authorList>
            <person name="Han P."/>
        </authorList>
    </citation>
    <scope>NUCLEOTIDE SEQUENCE</scope>
    <source>
        <strain evidence="1">Nitrosomonas nitrosa 18-3D</strain>
    </source>
</reference>
<keyword evidence="3" id="KW-1185">Reference proteome</keyword>
<gene>
    <name evidence="1" type="ORF">NMYAN_10152</name>
    <name evidence="2" type="ORF">SAMN05421880_10375</name>
</gene>
<dbReference type="AlphaFoldDB" id="A0A1I4M1N9"/>
<dbReference type="STRING" id="52442.SAMN05421880_10375"/>
<proteinExistence type="predicted"/>
<protein>
    <submittedName>
        <fullName evidence="2">Putative baseplate assembly protein</fullName>
    </submittedName>
</protein>
<dbReference type="RefSeq" id="WP_090666274.1">
    <property type="nucleotide sequence ID" value="NZ_CAJNAP010000001.1"/>
</dbReference>
<dbReference type="NCBIfam" id="TIGR02243">
    <property type="entry name" value="putative baseplate assembly protein"/>
    <property type="match status" value="1"/>
</dbReference>
<evidence type="ECO:0000313" key="1">
    <source>
        <dbReference type="EMBL" id="CAE6484231.1"/>
    </source>
</evidence>
<evidence type="ECO:0000313" key="2">
    <source>
        <dbReference type="EMBL" id="SFL97142.1"/>
    </source>
</evidence>
<dbReference type="EMBL" id="CAJNAP010000001">
    <property type="protein sequence ID" value="CAE6484231.1"/>
    <property type="molecule type" value="Genomic_DNA"/>
</dbReference>
<sequence>MKYYCCDQRRLEIVKLHGTLNGLEYLEVHDSGLAGDPMRQLTLFLKFLRPVPVLSADQFRITGGERVKIVGIEWVAVADNLPAGEPPALVDGLAPLNEFLVIRTQSYGDFSRYTLSLVSSPSSESPPAGFDPRLSEISFSFKVQCESDFDCASSISCPSPPEDRPRLDYLAKDYASFRRLMLDRLHVLMPEWQGRNPADIGVTLVELLAYVGDQLSYQQDAVATEAYLGTARKRTSLRRHARLVDYAVHEGCNARAWVRVFVNDNGVTIPARTSLLTRVANMPDRLVPGSDQWRHALASGVEVFETIEDTLLYQAHERMVFYTWGERECCLPKGAKYATLLGHFPNLKAGDVLVFAEERGPRTGFVEDADRNHRWSVRLVDVRLSQDPSGGLFLPIPNNNPLDVTEIHWAEEDALPFPLCLSTLTDHDHGAIFLDEISAVYGNIVLADHGRTLTGEALGQVPASYLTVASVTDELSCQRPPLKTIPPRFRPRLAERPLTHALPLATMPLFSFTATAAIETALQTRTYAPALQHALQSHGIVLQASFVVVQGGDGVWSVADGKHAYGLHLAGGDIRVTAFTVPARLMTVAEPRRARPAIVLASEYQGIPATWQPRLDLLASDANVNEFVVESEQDGTAFLRFGDDVHGKRPDSGTIFTATYRIGNGTSGNIGLESIAHIVSNDARLLRATNPLPAQGGTEPESAEDIKRDAPEAFRIQERAVTPEDYAEVAERHPSVQRAAATFRWTGSWYTVFLTVDRKGGAEVDAVYEQTLRDHIERYRMAGYDLEIDGPRYIPLELSMTVCVKPDYFRADVRAALMRVFSRGWLADGSRALFHPDQFTFGQPVYLSRLYEAAQSVQGVASVAITIFQQLRTPPDPKPLEDGVLTVGRLEIARLDNDPNYPERGVLKLSMGGGK</sequence>
<dbReference type="EMBL" id="FOUF01000003">
    <property type="protein sequence ID" value="SFL97142.1"/>
    <property type="molecule type" value="Genomic_DNA"/>
</dbReference>
<name>A0A1I4M1N9_9PROT</name>
<dbReference type="Proteomes" id="UP000601736">
    <property type="component" value="Unassembled WGS sequence"/>
</dbReference>
<organism evidence="2 3">
    <name type="scientific">Nitrosomonas nitrosa</name>
    <dbReference type="NCBI Taxonomy" id="52442"/>
    <lineage>
        <taxon>Bacteria</taxon>
        <taxon>Pseudomonadati</taxon>
        <taxon>Pseudomonadota</taxon>
        <taxon>Betaproteobacteria</taxon>
        <taxon>Nitrosomonadales</taxon>
        <taxon>Nitrosomonadaceae</taxon>
        <taxon>Nitrosomonas</taxon>
    </lineage>
</organism>
<accession>A0A1I4M1N9</accession>